<dbReference type="InterPro" id="IPR036871">
    <property type="entry name" value="PX_dom_sf"/>
</dbReference>
<sequence>MPTAISTEHPLMLRPSFSTNTPTQMTSVKLATAITKATVISFERLADQKIWYTIRVEPNASKKYFISRKYEDFIQFSQKLHDRFNTTKYRAGSRLPPKIKSRLLSLPNKQIHSQRVQELNQFLTLLLQKSSIVTESFLVHDFFGADDTAEDVFVKKEYAAVDYVIDQDSMQPEATSSSRWKRLRCTSFLASRSPPSSGLSSLCSQAANKIIPSWHRNNTTAPQPSVSTPAISSSSGSKTNTIMTGQQQRKQVLKKSQSSLGIVEAHHPLDDSVVTPSISHHDTHQLKSTIKIKVIYDADNIIVIQVPRSISLVDLRSRIAQKFSDPSMGAIQVAKDLILLFNDNSSSCCSLVSSPLKNDIMLPAVLINKEQDLVQIMHTKWNRLEKVTLRCIM</sequence>
<dbReference type="GO" id="GO:0035091">
    <property type="term" value="F:phosphatidylinositol binding"/>
    <property type="evidence" value="ECO:0007669"/>
    <property type="project" value="InterPro"/>
</dbReference>
<gene>
    <name evidence="3" type="ORF">INT47_003437</name>
</gene>
<protein>
    <recommendedName>
        <fullName evidence="2">PX domain-containing protein</fullName>
    </recommendedName>
</protein>
<evidence type="ECO:0000256" key="1">
    <source>
        <dbReference type="SAM" id="MobiDB-lite"/>
    </source>
</evidence>
<feature type="region of interest" description="Disordered" evidence="1">
    <location>
        <begin position="215"/>
        <end position="250"/>
    </location>
</feature>
<dbReference type="InterPro" id="IPR001683">
    <property type="entry name" value="PX_dom"/>
</dbReference>
<accession>A0A8H7RHZ6</accession>
<feature type="compositionally biased region" description="Polar residues" evidence="1">
    <location>
        <begin position="215"/>
        <end position="224"/>
    </location>
</feature>
<evidence type="ECO:0000313" key="4">
    <source>
        <dbReference type="Proteomes" id="UP000603453"/>
    </source>
</evidence>
<dbReference type="OrthoDB" id="5593994at2759"/>
<proteinExistence type="predicted"/>
<dbReference type="SUPFAM" id="SSF64268">
    <property type="entry name" value="PX domain"/>
    <property type="match status" value="1"/>
</dbReference>
<dbReference type="EMBL" id="JAEPRD010000013">
    <property type="protein sequence ID" value="KAG2210001.1"/>
    <property type="molecule type" value="Genomic_DNA"/>
</dbReference>
<dbReference type="Proteomes" id="UP000603453">
    <property type="component" value="Unassembled WGS sequence"/>
</dbReference>
<evidence type="ECO:0000313" key="3">
    <source>
        <dbReference type="EMBL" id="KAG2210001.1"/>
    </source>
</evidence>
<keyword evidence="4" id="KW-1185">Reference proteome</keyword>
<dbReference type="AlphaFoldDB" id="A0A8H7RHZ6"/>
<name>A0A8H7RHZ6_9FUNG</name>
<dbReference type="SMART" id="SM00312">
    <property type="entry name" value="PX"/>
    <property type="match status" value="1"/>
</dbReference>
<feature type="domain" description="PX" evidence="2">
    <location>
        <begin position="30"/>
        <end position="150"/>
    </location>
</feature>
<dbReference type="PROSITE" id="PS50195">
    <property type="entry name" value="PX"/>
    <property type="match status" value="1"/>
</dbReference>
<dbReference type="Gene3D" id="3.30.1520.10">
    <property type="entry name" value="Phox-like domain"/>
    <property type="match status" value="1"/>
</dbReference>
<organism evidence="3 4">
    <name type="scientific">Mucor saturninus</name>
    <dbReference type="NCBI Taxonomy" id="64648"/>
    <lineage>
        <taxon>Eukaryota</taxon>
        <taxon>Fungi</taxon>
        <taxon>Fungi incertae sedis</taxon>
        <taxon>Mucoromycota</taxon>
        <taxon>Mucoromycotina</taxon>
        <taxon>Mucoromycetes</taxon>
        <taxon>Mucorales</taxon>
        <taxon>Mucorineae</taxon>
        <taxon>Mucoraceae</taxon>
        <taxon>Mucor</taxon>
    </lineage>
</organism>
<feature type="compositionally biased region" description="Polar residues" evidence="1">
    <location>
        <begin position="238"/>
        <end position="250"/>
    </location>
</feature>
<evidence type="ECO:0000259" key="2">
    <source>
        <dbReference type="PROSITE" id="PS50195"/>
    </source>
</evidence>
<dbReference type="SUPFAM" id="SSF54277">
    <property type="entry name" value="CAD &amp; PB1 domains"/>
    <property type="match status" value="1"/>
</dbReference>
<comment type="caution">
    <text evidence="3">The sequence shown here is derived from an EMBL/GenBank/DDBJ whole genome shotgun (WGS) entry which is preliminary data.</text>
</comment>
<reference evidence="3" key="1">
    <citation type="submission" date="2020-12" db="EMBL/GenBank/DDBJ databases">
        <title>Metabolic potential, ecology and presence of endohyphal bacteria is reflected in genomic diversity of Mucoromycotina.</title>
        <authorList>
            <person name="Muszewska A."/>
            <person name="Okrasinska A."/>
            <person name="Steczkiewicz K."/>
            <person name="Drgas O."/>
            <person name="Orlowska M."/>
            <person name="Perlinska-Lenart U."/>
            <person name="Aleksandrzak-Piekarczyk T."/>
            <person name="Szatraj K."/>
            <person name="Zielenkiewicz U."/>
            <person name="Pilsyk S."/>
            <person name="Malc E."/>
            <person name="Mieczkowski P."/>
            <person name="Kruszewska J.S."/>
            <person name="Biernat P."/>
            <person name="Pawlowska J."/>
        </authorList>
    </citation>
    <scope>NUCLEOTIDE SEQUENCE</scope>
    <source>
        <strain evidence="3">WA0000017839</strain>
    </source>
</reference>
<dbReference type="Gene3D" id="3.10.20.90">
    <property type="entry name" value="Phosphatidylinositol 3-kinase Catalytic Subunit, Chain A, domain 1"/>
    <property type="match status" value="1"/>
</dbReference>
<dbReference type="Pfam" id="PF00787">
    <property type="entry name" value="PX"/>
    <property type="match status" value="1"/>
</dbReference>
<feature type="compositionally biased region" description="Low complexity" evidence="1">
    <location>
        <begin position="225"/>
        <end position="237"/>
    </location>
</feature>